<feature type="domain" description="HTH HARE-type" evidence="2">
    <location>
        <begin position="220"/>
        <end position="284"/>
    </location>
</feature>
<dbReference type="InterPro" id="IPR050239">
    <property type="entry name" value="Sigma-70_RNA_pol_init_factors"/>
</dbReference>
<dbReference type="Gene3D" id="1.10.10.10">
    <property type="entry name" value="Winged helix-like DNA-binding domain superfamily/Winged helix DNA-binding domain"/>
    <property type="match status" value="1"/>
</dbReference>
<dbReference type="EMBL" id="JACOYY010000070">
    <property type="protein sequence ID" value="MBI2052529.1"/>
    <property type="molecule type" value="Genomic_DNA"/>
</dbReference>
<dbReference type="InterPro" id="IPR007630">
    <property type="entry name" value="RNA_pol_sigma70_r4"/>
</dbReference>
<dbReference type="InterPro" id="IPR036388">
    <property type="entry name" value="WH-like_DNA-bd_sf"/>
</dbReference>
<proteinExistence type="predicted"/>
<evidence type="ECO:0000256" key="1">
    <source>
        <dbReference type="ARBA" id="ARBA00023163"/>
    </source>
</evidence>
<dbReference type="PRINTS" id="PR00046">
    <property type="entry name" value="SIGMA70FCT"/>
</dbReference>
<dbReference type="PANTHER" id="PTHR30603">
    <property type="entry name" value="RNA POLYMERASE SIGMA FACTOR RPO"/>
    <property type="match status" value="1"/>
</dbReference>
<dbReference type="Pfam" id="PF04545">
    <property type="entry name" value="Sigma70_r4"/>
    <property type="match status" value="1"/>
</dbReference>
<evidence type="ECO:0000259" key="2">
    <source>
        <dbReference type="PROSITE" id="PS51913"/>
    </source>
</evidence>
<dbReference type="PROSITE" id="PS51913">
    <property type="entry name" value="HTH_HARE"/>
    <property type="match status" value="1"/>
</dbReference>
<dbReference type="PANTHER" id="PTHR30603:SF47">
    <property type="entry name" value="RNA POLYMERASE SIGMA FACTOR SIGD, CHLOROPLASTIC"/>
    <property type="match status" value="1"/>
</dbReference>
<reference evidence="3" key="1">
    <citation type="submission" date="2020-07" db="EMBL/GenBank/DDBJ databases">
        <title>Huge and variable diversity of episymbiotic CPR bacteria and DPANN archaea in groundwater ecosystems.</title>
        <authorList>
            <person name="He C.Y."/>
            <person name="Keren R."/>
            <person name="Whittaker M."/>
            <person name="Farag I.F."/>
            <person name="Doudna J."/>
            <person name="Cate J.H.D."/>
            <person name="Banfield J.F."/>
        </authorList>
    </citation>
    <scope>NUCLEOTIDE SEQUENCE</scope>
    <source>
        <strain evidence="3">NC_groundwater_191_Ag_S-0.1um_45_8</strain>
    </source>
</reference>
<sequence>MVKFEIKKIINRLVENLSDRSRDVILSRFGIGRDDYETLEAIGQRYGITRERVRQIEADALKHIKSPTNEGVIKPVVSALNEFVKSRGGVMEEVALKADFASNHFETKPEPLKKYEGATMFFLHLAGNFTRTKEDDDFWPRWALDNSALKNQEGLVNYLIGQFKKEKKAVPFDEFMGWTKKYNPAPNADTVLAFLASTKNVAKNSFGEWGLISWAEISPRGVRDKAYLVMKRIQKPLHFTEVAAEINKASFSQRVALPQTVHNELIKDGRFVLVGRGLYALKDWGYEAGTVKDVIKSVLSANGPMNREEVIKAVLSKRMVKPSTIILNLNDFKKKEDNKYHLA</sequence>
<dbReference type="InterPro" id="IPR038087">
    <property type="entry name" value="RNAP_delta_N_dom_sf"/>
</dbReference>
<dbReference type="GO" id="GO:0003700">
    <property type="term" value="F:DNA-binding transcription factor activity"/>
    <property type="evidence" value="ECO:0007669"/>
    <property type="project" value="InterPro"/>
</dbReference>
<dbReference type="Proteomes" id="UP000786662">
    <property type="component" value="Unassembled WGS sequence"/>
</dbReference>
<dbReference type="SUPFAM" id="SSF88659">
    <property type="entry name" value="Sigma3 and sigma4 domains of RNA polymerase sigma factors"/>
    <property type="match status" value="1"/>
</dbReference>
<dbReference type="InterPro" id="IPR000943">
    <property type="entry name" value="RNA_pol_sigma70"/>
</dbReference>
<dbReference type="AlphaFoldDB" id="A0A9D6DR89"/>
<dbReference type="GO" id="GO:0006352">
    <property type="term" value="P:DNA-templated transcription initiation"/>
    <property type="evidence" value="ECO:0007669"/>
    <property type="project" value="InterPro"/>
</dbReference>
<dbReference type="CDD" id="cd06171">
    <property type="entry name" value="Sigma70_r4"/>
    <property type="match status" value="1"/>
</dbReference>
<dbReference type="Gene3D" id="1.10.10.1250">
    <property type="entry name" value="RNA polymerase, subunit delta, N-terminal domain"/>
    <property type="match status" value="1"/>
</dbReference>
<dbReference type="InterPro" id="IPR013324">
    <property type="entry name" value="RNA_pol_sigma_r3/r4-like"/>
</dbReference>
<gene>
    <name evidence="3" type="ORF">HYT38_02520</name>
</gene>
<accession>A0A9D6DR89</accession>
<dbReference type="InterPro" id="IPR007759">
    <property type="entry name" value="Asxl_HARE-HTH"/>
</dbReference>
<comment type="caution">
    <text evidence="3">The sequence shown here is derived from an EMBL/GenBank/DDBJ whole genome shotgun (WGS) entry which is preliminary data.</text>
</comment>
<name>A0A9D6DR89_9BACT</name>
<evidence type="ECO:0000313" key="4">
    <source>
        <dbReference type="Proteomes" id="UP000786662"/>
    </source>
</evidence>
<evidence type="ECO:0000313" key="3">
    <source>
        <dbReference type="EMBL" id="MBI2052529.1"/>
    </source>
</evidence>
<organism evidence="3 4">
    <name type="scientific">Candidatus Sungiibacteriota bacterium</name>
    <dbReference type="NCBI Taxonomy" id="2750080"/>
    <lineage>
        <taxon>Bacteria</taxon>
        <taxon>Candidatus Sungiibacteriota</taxon>
    </lineage>
</organism>
<keyword evidence="1" id="KW-0804">Transcription</keyword>
<protein>
    <recommendedName>
        <fullName evidence="2">HTH HARE-type domain-containing protein</fullName>
    </recommendedName>
</protein>